<dbReference type="NCBIfam" id="NF038039">
    <property type="entry name" value="WGxxGxxG-CTERM"/>
    <property type="match status" value="1"/>
</dbReference>
<dbReference type="Proteomes" id="UP001589747">
    <property type="component" value="Unassembled WGS sequence"/>
</dbReference>
<accession>A0ABV5KWR3</accession>
<evidence type="ECO:0000313" key="2">
    <source>
        <dbReference type="EMBL" id="MFB9328507.1"/>
    </source>
</evidence>
<feature type="signal peptide" evidence="1">
    <location>
        <begin position="1"/>
        <end position="27"/>
    </location>
</feature>
<dbReference type="RefSeq" id="WP_377497895.1">
    <property type="nucleotide sequence ID" value="NZ_JBHMDO010000034.1"/>
</dbReference>
<comment type="caution">
    <text evidence="2">The sequence shown here is derived from an EMBL/GenBank/DDBJ whole genome shotgun (WGS) entry which is preliminary data.</text>
</comment>
<keyword evidence="3" id="KW-1185">Reference proteome</keyword>
<gene>
    <name evidence="2" type="ORF">ACFFSY_21450</name>
</gene>
<organism evidence="2 3">
    <name type="scientific">Paenibacillus aurantiacus</name>
    <dbReference type="NCBI Taxonomy" id="1936118"/>
    <lineage>
        <taxon>Bacteria</taxon>
        <taxon>Bacillati</taxon>
        <taxon>Bacillota</taxon>
        <taxon>Bacilli</taxon>
        <taxon>Bacillales</taxon>
        <taxon>Paenibacillaceae</taxon>
        <taxon>Paenibacillus</taxon>
    </lineage>
</organism>
<reference evidence="2 3" key="1">
    <citation type="submission" date="2024-09" db="EMBL/GenBank/DDBJ databases">
        <authorList>
            <person name="Sun Q."/>
            <person name="Mori K."/>
        </authorList>
    </citation>
    <scope>NUCLEOTIDE SEQUENCE [LARGE SCALE GENOMIC DNA]</scope>
    <source>
        <strain evidence="2 3">TISTR 2452</strain>
    </source>
</reference>
<dbReference type="EMBL" id="JBHMDO010000034">
    <property type="protein sequence ID" value="MFB9328507.1"/>
    <property type="molecule type" value="Genomic_DNA"/>
</dbReference>
<evidence type="ECO:0000256" key="1">
    <source>
        <dbReference type="SAM" id="SignalP"/>
    </source>
</evidence>
<protein>
    <submittedName>
        <fullName evidence="2">WGxxGxxG-CTERM domain-containing protein</fullName>
    </submittedName>
</protein>
<sequence length="157" mass="16480">MTPLMRTTILMLAIPLLSQLTALTGAAAYSASGPEVTRRLQAPIESSNGAGFGSTEQLGLSGSTPGYIVEQDTHPGQIRPLSTPVGNGGRVLVPHQRGLSGSTPGYIMNQRALQNDSVRPLSAIPGERTSRGNFDWDWLGLLGLLGLAGSRKRASTD</sequence>
<feature type="chain" id="PRO_5047537990" evidence="1">
    <location>
        <begin position="28"/>
        <end position="157"/>
    </location>
</feature>
<name>A0ABV5KWR3_9BACL</name>
<evidence type="ECO:0000313" key="3">
    <source>
        <dbReference type="Proteomes" id="UP001589747"/>
    </source>
</evidence>
<keyword evidence="1" id="KW-0732">Signal</keyword>
<proteinExistence type="predicted"/>